<gene>
    <name evidence="2" type="ORF">NTE_02620</name>
</gene>
<sequence length="124" mass="14277">MQKQHESSAKNAKEIVMEYLQALTERRDFESARSYLKDNVSYVSPLNSFDNAEAYLKYNESLHLPKPDIKKIFTDGDDVCLLYEMTLTTQPAPLFVSFWAHVDSGKISSINVNFDPRPFIRPGR</sequence>
<protein>
    <submittedName>
        <fullName evidence="2">SnoaL-like domain</fullName>
    </submittedName>
</protein>
<dbReference type="OrthoDB" id="374898at2157"/>
<name>A0A075MU33_9ARCH</name>
<dbReference type="Gene3D" id="3.10.450.50">
    <property type="match status" value="1"/>
</dbReference>
<dbReference type="SUPFAM" id="SSF54427">
    <property type="entry name" value="NTF2-like"/>
    <property type="match status" value="1"/>
</dbReference>
<evidence type="ECO:0000313" key="2">
    <source>
        <dbReference type="EMBL" id="AIF84663.1"/>
    </source>
</evidence>
<dbReference type="InterPro" id="IPR037401">
    <property type="entry name" value="SnoaL-like"/>
</dbReference>
<evidence type="ECO:0000313" key="3">
    <source>
        <dbReference type="Proteomes" id="UP000028194"/>
    </source>
</evidence>
<evidence type="ECO:0000259" key="1">
    <source>
        <dbReference type="Pfam" id="PF12680"/>
    </source>
</evidence>
<dbReference type="AlphaFoldDB" id="A0A075MU33"/>
<reference evidence="2 3" key="1">
    <citation type="journal article" date="2014" name="PLoS ONE">
        <title>Genome Sequence of Candidatus Nitrososphaera evergladensis from Group I.1b Enriched from Everglades Soil Reveals Novel Genomic Features of the Ammonia-Oxidizing Archaea.</title>
        <authorList>
            <person name="Zhalnina K.V."/>
            <person name="Dias R."/>
            <person name="Leonard M.T."/>
            <person name="Dorr de Quadros P."/>
            <person name="Camargo F.A."/>
            <person name="Drew J.C."/>
            <person name="Farmerie W.G."/>
            <person name="Daroub S.H."/>
            <person name="Triplett E.W."/>
        </authorList>
    </citation>
    <scope>NUCLEOTIDE SEQUENCE [LARGE SCALE GENOMIC DNA]</scope>
    <source>
        <strain evidence="2 3">SR1</strain>
    </source>
</reference>
<dbReference type="RefSeq" id="WP_148701195.1">
    <property type="nucleotide sequence ID" value="NZ_CP007174.1"/>
</dbReference>
<dbReference type="Pfam" id="PF12680">
    <property type="entry name" value="SnoaL_2"/>
    <property type="match status" value="1"/>
</dbReference>
<dbReference type="EMBL" id="CP007174">
    <property type="protein sequence ID" value="AIF84663.1"/>
    <property type="molecule type" value="Genomic_DNA"/>
</dbReference>
<proteinExistence type="predicted"/>
<dbReference type="KEGG" id="nev:NTE_02620"/>
<keyword evidence="3" id="KW-1185">Reference proteome</keyword>
<organism evidence="2 3">
    <name type="scientific">Candidatus Nitrososphaera evergladensis SR1</name>
    <dbReference type="NCBI Taxonomy" id="1459636"/>
    <lineage>
        <taxon>Archaea</taxon>
        <taxon>Nitrososphaerota</taxon>
        <taxon>Nitrososphaeria</taxon>
        <taxon>Nitrososphaerales</taxon>
        <taxon>Nitrososphaeraceae</taxon>
        <taxon>Nitrososphaera</taxon>
    </lineage>
</organism>
<feature type="domain" description="SnoaL-like" evidence="1">
    <location>
        <begin position="18"/>
        <end position="109"/>
    </location>
</feature>
<dbReference type="Proteomes" id="UP000028194">
    <property type="component" value="Chromosome"/>
</dbReference>
<dbReference type="HOGENOM" id="CLU_153137_0_0_2"/>
<accession>A0A075MU33</accession>
<dbReference type="GeneID" id="41598314"/>
<dbReference type="InterPro" id="IPR032710">
    <property type="entry name" value="NTF2-like_dom_sf"/>
</dbReference>